<evidence type="ECO:0000256" key="3">
    <source>
        <dbReference type="SAM" id="MobiDB-lite"/>
    </source>
</evidence>
<reference evidence="6" key="1">
    <citation type="submission" date="2016-10" db="EMBL/GenBank/DDBJ databases">
        <authorList>
            <person name="Varghese N."/>
            <person name="Submissions S."/>
        </authorList>
    </citation>
    <scope>NUCLEOTIDE SEQUENCE [LARGE SCALE GENOMIC DNA]</scope>
    <source>
        <strain evidence="6">DSM 17044</strain>
    </source>
</reference>
<gene>
    <name evidence="5" type="ORF">SAMN05444354_12965</name>
</gene>
<keyword evidence="2" id="KW-0560">Oxidoreductase</keyword>
<keyword evidence="6" id="KW-1185">Reference proteome</keyword>
<dbReference type="RefSeq" id="WP_075010880.1">
    <property type="nucleotide sequence ID" value="NZ_FOAP01000029.1"/>
</dbReference>
<sequence>MADAGTAKYHSADFDKTPPRPRVVMPEKLAHRQVEQGGRQEEYSKARKHPVFFVDLPSHALSMTIGWLEPGQSSNRHRHTYETVLYILEGEGYSYVGGKRVEWKQGDAVYVPVWAWHNHVNTGQGVARYLACENAPMLQNMGGIALREEVPERGDQFFDKNHEERS</sequence>
<organism evidence="5 6">
    <name type="scientific">Stigmatella aurantiaca</name>
    <dbReference type="NCBI Taxonomy" id="41"/>
    <lineage>
        <taxon>Bacteria</taxon>
        <taxon>Pseudomonadati</taxon>
        <taxon>Myxococcota</taxon>
        <taxon>Myxococcia</taxon>
        <taxon>Myxococcales</taxon>
        <taxon>Cystobacterineae</taxon>
        <taxon>Archangiaceae</taxon>
        <taxon>Stigmatella</taxon>
    </lineage>
</organism>
<name>A0A1H8DFG8_STIAU</name>
<dbReference type="PANTHER" id="PTHR41517">
    <property type="entry name" value="1,2-DIOXYGENASE PROTEIN-RELATED"/>
    <property type="match status" value="1"/>
</dbReference>
<dbReference type="InterPro" id="IPR011051">
    <property type="entry name" value="RmlC_Cupin_sf"/>
</dbReference>
<feature type="domain" description="Cupin type-2" evidence="4">
    <location>
        <begin position="68"/>
        <end position="131"/>
    </location>
</feature>
<evidence type="ECO:0000256" key="1">
    <source>
        <dbReference type="ARBA" id="ARBA00022964"/>
    </source>
</evidence>
<dbReference type="InterPro" id="IPR013096">
    <property type="entry name" value="Cupin_2"/>
</dbReference>
<dbReference type="EMBL" id="FOAP01000029">
    <property type="protein sequence ID" value="SEN06043.1"/>
    <property type="molecule type" value="Genomic_DNA"/>
</dbReference>
<dbReference type="PANTHER" id="PTHR41517:SF1">
    <property type="entry name" value="CUPIN"/>
    <property type="match status" value="1"/>
</dbReference>
<evidence type="ECO:0000313" key="5">
    <source>
        <dbReference type="EMBL" id="SEN06043.1"/>
    </source>
</evidence>
<protein>
    <submittedName>
        <fullName evidence="5">Gentisate 1,2-dioxygenase/4-hydroxy-tetrahydrodipicolinate synthase</fullName>
    </submittedName>
</protein>
<dbReference type="Gene3D" id="2.60.120.10">
    <property type="entry name" value="Jelly Rolls"/>
    <property type="match status" value="1"/>
</dbReference>
<evidence type="ECO:0000256" key="2">
    <source>
        <dbReference type="ARBA" id="ARBA00023002"/>
    </source>
</evidence>
<dbReference type="InterPro" id="IPR014710">
    <property type="entry name" value="RmlC-like_jellyroll"/>
</dbReference>
<evidence type="ECO:0000313" key="6">
    <source>
        <dbReference type="Proteomes" id="UP000182719"/>
    </source>
</evidence>
<evidence type="ECO:0000259" key="4">
    <source>
        <dbReference type="Pfam" id="PF07883"/>
    </source>
</evidence>
<dbReference type="Pfam" id="PF07883">
    <property type="entry name" value="Cupin_2"/>
    <property type="match status" value="1"/>
</dbReference>
<dbReference type="GO" id="GO:0051213">
    <property type="term" value="F:dioxygenase activity"/>
    <property type="evidence" value="ECO:0007669"/>
    <property type="project" value="UniProtKB-KW"/>
</dbReference>
<accession>A0A1H8DFG8</accession>
<keyword evidence="1 5" id="KW-0223">Dioxygenase</keyword>
<feature type="region of interest" description="Disordered" evidence="3">
    <location>
        <begin position="1"/>
        <end position="22"/>
    </location>
</feature>
<dbReference type="SUPFAM" id="SSF51182">
    <property type="entry name" value="RmlC-like cupins"/>
    <property type="match status" value="1"/>
</dbReference>
<dbReference type="Proteomes" id="UP000182719">
    <property type="component" value="Unassembled WGS sequence"/>
</dbReference>
<proteinExistence type="predicted"/>
<dbReference type="AlphaFoldDB" id="A0A1H8DFG8"/>
<dbReference type="OrthoDB" id="285029at2"/>
<dbReference type="InterPro" id="IPR047183">
    <property type="entry name" value="GDO-like"/>
</dbReference>